<gene>
    <name evidence="2" type="ORF">SEMRO_2963_G341070.1</name>
</gene>
<organism evidence="2 3">
    <name type="scientific">Seminavis robusta</name>
    <dbReference type="NCBI Taxonomy" id="568900"/>
    <lineage>
        <taxon>Eukaryota</taxon>
        <taxon>Sar</taxon>
        <taxon>Stramenopiles</taxon>
        <taxon>Ochrophyta</taxon>
        <taxon>Bacillariophyta</taxon>
        <taxon>Bacillariophyceae</taxon>
        <taxon>Bacillariophycidae</taxon>
        <taxon>Naviculales</taxon>
        <taxon>Naviculaceae</taxon>
        <taxon>Seminavis</taxon>
    </lineage>
</organism>
<keyword evidence="1" id="KW-0175">Coiled coil</keyword>
<evidence type="ECO:0000313" key="3">
    <source>
        <dbReference type="Proteomes" id="UP001153069"/>
    </source>
</evidence>
<feature type="coiled-coil region" evidence="1">
    <location>
        <begin position="27"/>
        <end position="61"/>
    </location>
</feature>
<evidence type="ECO:0000256" key="1">
    <source>
        <dbReference type="SAM" id="Coils"/>
    </source>
</evidence>
<reference evidence="2" key="1">
    <citation type="submission" date="2020-06" db="EMBL/GenBank/DDBJ databases">
        <authorList>
            <consortium name="Plant Systems Biology data submission"/>
        </authorList>
    </citation>
    <scope>NUCLEOTIDE SEQUENCE</scope>
    <source>
        <strain evidence="2">D6</strain>
    </source>
</reference>
<keyword evidence="3" id="KW-1185">Reference proteome</keyword>
<evidence type="ECO:0000313" key="2">
    <source>
        <dbReference type="EMBL" id="CAB9530621.1"/>
    </source>
</evidence>
<protein>
    <submittedName>
        <fullName evidence="2">Uncharacterized protein</fullName>
    </submittedName>
</protein>
<name>A0A9N8HYN0_9STRA</name>
<accession>A0A9N8HYN0</accession>
<proteinExistence type="predicted"/>
<sequence>MSKRPAKRTRHEEPDINQVAVALAHMAVTEQTEVEALRAEIEQCKAEAAKCKEEATTYKEELEWTKETLTVIDRAIEDNEVAGHFRRINQWQKDYTDAYSADRDNWQILFACMKEEQGDPGCLQVTSHLRWQR</sequence>
<comment type="caution">
    <text evidence="2">The sequence shown here is derived from an EMBL/GenBank/DDBJ whole genome shotgun (WGS) entry which is preliminary data.</text>
</comment>
<dbReference type="AlphaFoldDB" id="A0A9N8HYN0"/>
<dbReference type="Proteomes" id="UP001153069">
    <property type="component" value="Unassembled WGS sequence"/>
</dbReference>
<dbReference type="EMBL" id="CAICTM010002961">
    <property type="protein sequence ID" value="CAB9530621.1"/>
    <property type="molecule type" value="Genomic_DNA"/>
</dbReference>